<dbReference type="RefSeq" id="WP_214612313.1">
    <property type="nucleotide sequence ID" value="NZ_JACATN010000004.1"/>
</dbReference>
<comment type="caution">
    <text evidence="2">The sequence shown here is derived from an EMBL/GenBank/DDBJ whole genome shotgun (WGS) entry which is preliminary data.</text>
</comment>
<evidence type="ECO:0000313" key="3">
    <source>
        <dbReference type="Proteomes" id="UP000740413"/>
    </source>
</evidence>
<dbReference type="InterPro" id="IPR018060">
    <property type="entry name" value="HTH_AraC"/>
</dbReference>
<sequence>MGIEPNKFTSKRIEVPETFQDIFTHFYRAENRSDYPITKTLVPSFQIIMVFSFGAPVQFKTERNTQMIIEKCLVLGPIKKAFDYTLPAGSDMLVANFKDDAFYRFFGKVILSDYLPTNPDSLLTENCFTNLWQLIKKVTPKERVNLILDFCKPYLKQSETAFQKLADYTGDYTVFNPIKIIAQETQQSERTIQLNHKKYFGYTAKEKSRYEKFIKAIGLLQNQSSKVNWFAIIEACGYYDQSQLIHDFKHFSGHTPTQYLKFSQDICQTE</sequence>
<dbReference type="EMBL" id="JACATN010000004">
    <property type="protein sequence ID" value="MBT2162249.1"/>
    <property type="molecule type" value="Genomic_DNA"/>
</dbReference>
<dbReference type="SMART" id="SM00342">
    <property type="entry name" value="HTH_ARAC"/>
    <property type="match status" value="1"/>
</dbReference>
<keyword evidence="3" id="KW-1185">Reference proteome</keyword>
<dbReference type="Gene3D" id="1.10.10.60">
    <property type="entry name" value="Homeodomain-like"/>
    <property type="match status" value="1"/>
</dbReference>
<dbReference type="PROSITE" id="PS01124">
    <property type="entry name" value="HTH_ARAC_FAMILY_2"/>
    <property type="match status" value="1"/>
</dbReference>
<gene>
    <name evidence="2" type="ORF">HW347_13335</name>
</gene>
<accession>A0ABS5WFT7</accession>
<evidence type="ECO:0000259" key="1">
    <source>
        <dbReference type="PROSITE" id="PS01124"/>
    </source>
</evidence>
<name>A0ABS5WFT7_9FLAO</name>
<protein>
    <submittedName>
        <fullName evidence="2">AraC family transcriptional regulator</fullName>
    </submittedName>
</protein>
<evidence type="ECO:0000313" key="2">
    <source>
        <dbReference type="EMBL" id="MBT2162249.1"/>
    </source>
</evidence>
<dbReference type="Proteomes" id="UP000740413">
    <property type="component" value="Unassembled WGS sequence"/>
</dbReference>
<proteinExistence type="predicted"/>
<organism evidence="2 3">
    <name type="scientific">Zobellia barbeyronii</name>
    <dbReference type="NCBI Taxonomy" id="2748009"/>
    <lineage>
        <taxon>Bacteria</taxon>
        <taxon>Pseudomonadati</taxon>
        <taxon>Bacteroidota</taxon>
        <taxon>Flavobacteriia</taxon>
        <taxon>Flavobacteriales</taxon>
        <taxon>Flavobacteriaceae</taxon>
        <taxon>Zobellia</taxon>
    </lineage>
</organism>
<reference evidence="2 3" key="1">
    <citation type="submission" date="2020-06" db="EMBL/GenBank/DDBJ databases">
        <authorList>
            <person name="Isaeva M.P."/>
            <person name="Chernysheva N.Y."/>
        </authorList>
    </citation>
    <scope>NUCLEOTIDE SEQUENCE [LARGE SCALE GENOMIC DNA]</scope>
    <source>
        <strain evidence="2 3">KMM 6746</strain>
    </source>
</reference>
<dbReference type="Pfam" id="PF12833">
    <property type="entry name" value="HTH_18"/>
    <property type="match status" value="1"/>
</dbReference>
<reference evidence="3" key="2">
    <citation type="submission" date="2023-07" db="EMBL/GenBank/DDBJ databases">
        <title>Zobellia barbeyronii sp. nov., a new marine flavobacterium, isolated from green and red algae.</title>
        <authorList>
            <person name="Nedashkovskaya O.I."/>
            <person name="Otstavnykh N."/>
            <person name="Zhukova N."/>
            <person name="Guzev K."/>
            <person name="Chausova V."/>
            <person name="Tekutyeva L."/>
            <person name="Mikhailov V."/>
            <person name="Isaeva M."/>
        </authorList>
    </citation>
    <scope>NUCLEOTIDE SEQUENCE [LARGE SCALE GENOMIC DNA]</scope>
    <source>
        <strain evidence="3">KMM 6746</strain>
    </source>
</reference>
<feature type="domain" description="HTH araC/xylS-type" evidence="1">
    <location>
        <begin position="178"/>
        <end position="262"/>
    </location>
</feature>